<keyword evidence="2" id="KW-0732">Signal</keyword>
<name>A0A931IVL3_9BURK</name>
<dbReference type="InterPro" id="IPR029058">
    <property type="entry name" value="AB_hydrolase_fold"/>
</dbReference>
<sequence>MVLRAHVAALLSATVLALGSASTAPAFAAAEPLTLERLFRAQPYRGEAARDAAFSASGRYVAYRWNPHGEPGLDLYVHDTRTGQTQRLTSPGAMTPFDGPDEQARFARKLQQRHQDWQDRQAQEEAQAAYLRGEPVDLTQWERAALDKLKAQAQAKHQRDEAQKAADKADAEQEKKAMAALAARRAGKAPATTPAPATPAAPTPAPAASAPELKKDDWEWRDELKKQQQKNKLKPEDLYPGVAQFVWAQEAEELVFQYRGALFRWQAGQDKPQLLMGMNRGLRVLAYGPGDQSLFVQDETRVLRLRFKGLSVQTLNRELVHADDVDKKYKIAQTTVSRDGRWMALLAQAPLGEEGKPPPKAGRQVEIMGYDQRFATAKKVDREVSDDKRQVLPTALYIRAVPAEGAAPAAQPEPVFTHKGGDVWFEMSPVVWSRDGQRYTFATWERERELLRVYLGNADEKAKPEVVIERRGDVGHEVVNVLRPHFTPDGQTLVTVLDDGGWRQPYALDLKARQLRALLKGDFEAHQVLGYTRDSRHGFVLANKDDWAAMNVYRFGVADGTMQALGAAGDYHRNAAVSEDGRQAVAVAGHWAAPPELKRLTLGAPAKVLTQSHDPAWAGLMRTRVPERFSFKNRHGDLLQAYVFKPKGWQATDRRPAVAYVYGGPLNDRHSVELDSYQPTAYQFSMYMAERHGYVMVTLDTRGHSNYGRRFSDANWEAPGVPQTEDLEDLHRYMVQNLGVDGARVGLNGWSFGGFQTQHTLFTRPDLYAAGIAGAGPTEWENYNSWYSGRTIGAVDRSKPTLRKYSLLPLAKNLKKPLLLVHGMMDPNVLYQDTVNVYRALLESGKETLVDLFLDPEGEHGMGGAVKTAGWHRKYEAFWLQHLGRAP</sequence>
<evidence type="ECO:0000313" key="5">
    <source>
        <dbReference type="EMBL" id="MBH9551473.1"/>
    </source>
</evidence>
<dbReference type="Pfam" id="PF00326">
    <property type="entry name" value="Peptidase_S9"/>
    <property type="match status" value="1"/>
</dbReference>
<dbReference type="RefSeq" id="WP_198099085.1">
    <property type="nucleotide sequence ID" value="NZ_JAEDAL010000001.1"/>
</dbReference>
<dbReference type="InterPro" id="IPR002469">
    <property type="entry name" value="Peptidase_S9B_N"/>
</dbReference>
<dbReference type="SUPFAM" id="SSF82171">
    <property type="entry name" value="DPP6 N-terminal domain-like"/>
    <property type="match status" value="1"/>
</dbReference>
<gene>
    <name evidence="5" type="ORF">I7X43_01315</name>
</gene>
<accession>A0A931IVL3</accession>
<keyword evidence="6" id="KW-1185">Reference proteome</keyword>
<evidence type="ECO:0000256" key="2">
    <source>
        <dbReference type="SAM" id="SignalP"/>
    </source>
</evidence>
<organism evidence="5 6">
    <name type="scientific">Inhella gelatinilytica</name>
    <dbReference type="NCBI Taxonomy" id="2795030"/>
    <lineage>
        <taxon>Bacteria</taxon>
        <taxon>Pseudomonadati</taxon>
        <taxon>Pseudomonadota</taxon>
        <taxon>Betaproteobacteria</taxon>
        <taxon>Burkholderiales</taxon>
        <taxon>Sphaerotilaceae</taxon>
        <taxon>Inhella</taxon>
    </lineage>
</organism>
<feature type="domain" description="Peptidase S9 prolyl oligopeptidase catalytic" evidence="3">
    <location>
        <begin position="683"/>
        <end position="884"/>
    </location>
</feature>
<dbReference type="AlphaFoldDB" id="A0A931IVL3"/>
<dbReference type="Gene3D" id="3.40.50.1820">
    <property type="entry name" value="alpha/beta hydrolase"/>
    <property type="match status" value="1"/>
</dbReference>
<dbReference type="SUPFAM" id="SSF53474">
    <property type="entry name" value="alpha/beta-Hydrolases"/>
    <property type="match status" value="1"/>
</dbReference>
<dbReference type="Gene3D" id="2.140.10.30">
    <property type="entry name" value="Dipeptidylpeptidase IV, N-terminal domain"/>
    <property type="match status" value="1"/>
</dbReference>
<feature type="chain" id="PRO_5037909648" evidence="2">
    <location>
        <begin position="29"/>
        <end position="887"/>
    </location>
</feature>
<feature type="signal peptide" evidence="2">
    <location>
        <begin position="1"/>
        <end position="28"/>
    </location>
</feature>
<protein>
    <submittedName>
        <fullName evidence="5">S9 family peptidase</fullName>
    </submittedName>
</protein>
<dbReference type="GO" id="GO:0006508">
    <property type="term" value="P:proteolysis"/>
    <property type="evidence" value="ECO:0007669"/>
    <property type="project" value="InterPro"/>
</dbReference>
<evidence type="ECO:0000313" key="6">
    <source>
        <dbReference type="Proteomes" id="UP000620139"/>
    </source>
</evidence>
<dbReference type="InterPro" id="IPR050278">
    <property type="entry name" value="Serine_Prot_S9B/DPPIV"/>
</dbReference>
<reference evidence="5" key="1">
    <citation type="submission" date="2020-12" db="EMBL/GenBank/DDBJ databases">
        <title>The genome sequence of Inhella sp. 4Y17.</title>
        <authorList>
            <person name="Liu Y."/>
        </authorList>
    </citation>
    <scope>NUCLEOTIDE SEQUENCE</scope>
    <source>
        <strain evidence="5">4Y10</strain>
    </source>
</reference>
<evidence type="ECO:0000259" key="4">
    <source>
        <dbReference type="Pfam" id="PF00930"/>
    </source>
</evidence>
<dbReference type="GO" id="GO:0008236">
    <property type="term" value="F:serine-type peptidase activity"/>
    <property type="evidence" value="ECO:0007669"/>
    <property type="project" value="InterPro"/>
</dbReference>
<dbReference type="Pfam" id="PF00930">
    <property type="entry name" value="DPPIV_N"/>
    <property type="match status" value="1"/>
</dbReference>
<dbReference type="InterPro" id="IPR001375">
    <property type="entry name" value="Peptidase_S9_cat"/>
</dbReference>
<feature type="compositionally biased region" description="Basic and acidic residues" evidence="1">
    <location>
        <begin position="157"/>
        <end position="177"/>
    </location>
</feature>
<evidence type="ECO:0000256" key="1">
    <source>
        <dbReference type="SAM" id="MobiDB-lite"/>
    </source>
</evidence>
<evidence type="ECO:0000259" key="3">
    <source>
        <dbReference type="Pfam" id="PF00326"/>
    </source>
</evidence>
<dbReference type="Proteomes" id="UP000620139">
    <property type="component" value="Unassembled WGS sequence"/>
</dbReference>
<dbReference type="PANTHER" id="PTHR11731:SF193">
    <property type="entry name" value="DIPEPTIDYL PEPTIDASE 9"/>
    <property type="match status" value="1"/>
</dbReference>
<dbReference type="PANTHER" id="PTHR11731">
    <property type="entry name" value="PROTEASE FAMILY S9B,C DIPEPTIDYL-PEPTIDASE IV-RELATED"/>
    <property type="match status" value="1"/>
</dbReference>
<dbReference type="GO" id="GO:0008239">
    <property type="term" value="F:dipeptidyl-peptidase activity"/>
    <property type="evidence" value="ECO:0007669"/>
    <property type="project" value="TreeGrafter"/>
</dbReference>
<feature type="compositionally biased region" description="Low complexity" evidence="1">
    <location>
        <begin position="178"/>
        <end position="195"/>
    </location>
</feature>
<feature type="domain" description="Dipeptidylpeptidase IV N-terminal" evidence="4">
    <location>
        <begin position="429"/>
        <end position="585"/>
    </location>
</feature>
<dbReference type="EMBL" id="JAEDAL010000001">
    <property type="protein sequence ID" value="MBH9551473.1"/>
    <property type="molecule type" value="Genomic_DNA"/>
</dbReference>
<proteinExistence type="predicted"/>
<comment type="caution">
    <text evidence="5">The sequence shown here is derived from an EMBL/GenBank/DDBJ whole genome shotgun (WGS) entry which is preliminary data.</text>
</comment>
<feature type="region of interest" description="Disordered" evidence="1">
    <location>
        <begin position="152"/>
        <end position="213"/>
    </location>
</feature>
<feature type="compositionally biased region" description="Pro residues" evidence="1">
    <location>
        <begin position="196"/>
        <end position="205"/>
    </location>
</feature>